<dbReference type="AlphaFoldDB" id="A0A179H5R0"/>
<feature type="active site" description="Proton donor/acceptor" evidence="2">
    <location>
        <position position="213"/>
    </location>
</feature>
<evidence type="ECO:0000256" key="1">
    <source>
        <dbReference type="ARBA" id="ARBA00008853"/>
    </source>
</evidence>
<dbReference type="GO" id="GO:0004341">
    <property type="term" value="F:gluconolactonase activity"/>
    <property type="evidence" value="ECO:0007669"/>
    <property type="project" value="TreeGrafter"/>
</dbReference>
<dbReference type="Gene3D" id="2.120.10.30">
    <property type="entry name" value="TolB, C-terminal domain"/>
    <property type="match status" value="1"/>
</dbReference>
<dbReference type="InterPro" id="IPR011042">
    <property type="entry name" value="6-blade_b-propeller_TolB-like"/>
</dbReference>
<dbReference type="EMBL" id="LSBI01000005">
    <property type="protein sequence ID" value="OAQ89410.1"/>
    <property type="molecule type" value="Genomic_DNA"/>
</dbReference>
<dbReference type="PANTHER" id="PTHR10907:SF47">
    <property type="entry name" value="REGUCALCIN"/>
    <property type="match status" value="1"/>
</dbReference>
<dbReference type="OMA" id="WAGTMRY"/>
<comment type="similarity">
    <text evidence="1">Belongs to the SMP-30/CGR1 family.</text>
</comment>
<accession>A0A179H5R0</accession>
<feature type="binding site" evidence="3">
    <location>
        <position position="22"/>
    </location>
    <ligand>
        <name>a divalent metal cation</name>
        <dbReference type="ChEBI" id="CHEBI:60240"/>
    </ligand>
</feature>
<feature type="binding site" evidence="3">
    <location>
        <position position="112"/>
    </location>
    <ligand>
        <name>substrate</name>
    </ligand>
</feature>
<evidence type="ECO:0000313" key="7">
    <source>
        <dbReference type="Proteomes" id="UP000078240"/>
    </source>
</evidence>
<protein>
    <submittedName>
        <fullName evidence="5">Calcium homeostasis protein regucalcin</fullName>
    </submittedName>
</protein>
<reference evidence="5 7" key="1">
    <citation type="submission" date="2016-01" db="EMBL/GenBank/DDBJ databases">
        <title>Biosynthesis of antibiotic leucinostatins and their inhibition on Phytophthora in bio-control Purpureocillium lilacinum.</title>
        <authorList>
            <person name="Wang G."/>
            <person name="Liu Z."/>
            <person name="Lin R."/>
            <person name="Li E."/>
            <person name="Mao Z."/>
            <person name="Ling J."/>
            <person name="Yin W."/>
            <person name="Xie B."/>
        </authorList>
    </citation>
    <scope>NUCLEOTIDE SEQUENCE [LARGE SCALE GENOMIC DNA]</scope>
    <source>
        <strain evidence="5">PLBJ-1</strain>
        <strain evidence="6">PLFJ-1</strain>
    </source>
</reference>
<dbReference type="PRINTS" id="PR01790">
    <property type="entry name" value="SMP30FAMILY"/>
</dbReference>
<feature type="binding site" evidence="3">
    <location>
        <position position="213"/>
    </location>
    <ligand>
        <name>a divalent metal cation</name>
        <dbReference type="ChEBI" id="CHEBI:60240"/>
    </ligand>
</feature>
<proteinExistence type="inferred from homology"/>
<dbReference type="GO" id="GO:0005509">
    <property type="term" value="F:calcium ion binding"/>
    <property type="evidence" value="ECO:0007669"/>
    <property type="project" value="TreeGrafter"/>
</dbReference>
<dbReference type="STRING" id="33203.A0A179H5R0"/>
<gene>
    <name evidence="5" type="ORF">VFPBJ_03631</name>
    <name evidence="6" type="ORF">VFPFJ_05819</name>
</gene>
<evidence type="ECO:0000259" key="4">
    <source>
        <dbReference type="Pfam" id="PF08450"/>
    </source>
</evidence>
<feature type="domain" description="SMP-30/Gluconolactonase/LRE-like region" evidence="4">
    <location>
        <begin position="20"/>
        <end position="268"/>
    </location>
</feature>
<feature type="binding site" evidence="3">
    <location>
        <position position="114"/>
    </location>
    <ligand>
        <name>substrate</name>
    </ligand>
</feature>
<dbReference type="SUPFAM" id="SSF63829">
    <property type="entry name" value="Calcium-dependent phosphotriesterase"/>
    <property type="match status" value="1"/>
</dbReference>
<evidence type="ECO:0000313" key="6">
    <source>
        <dbReference type="EMBL" id="OAQ89410.1"/>
    </source>
</evidence>
<dbReference type="KEGG" id="plj:28887948"/>
<dbReference type="Pfam" id="PF08450">
    <property type="entry name" value="SGL"/>
    <property type="match status" value="1"/>
</dbReference>
<organism evidence="5 7">
    <name type="scientific">Purpureocillium lilacinum</name>
    <name type="common">Paecilomyces lilacinus</name>
    <dbReference type="NCBI Taxonomy" id="33203"/>
    <lineage>
        <taxon>Eukaryota</taxon>
        <taxon>Fungi</taxon>
        <taxon>Dikarya</taxon>
        <taxon>Ascomycota</taxon>
        <taxon>Pezizomycotina</taxon>
        <taxon>Sordariomycetes</taxon>
        <taxon>Hypocreomycetidae</taxon>
        <taxon>Hypocreales</taxon>
        <taxon>Ophiocordycipitaceae</taxon>
        <taxon>Purpureocillium</taxon>
    </lineage>
</organism>
<dbReference type="InterPro" id="IPR013658">
    <property type="entry name" value="SGL"/>
</dbReference>
<dbReference type="GeneID" id="28887948"/>
<dbReference type="PANTHER" id="PTHR10907">
    <property type="entry name" value="REGUCALCIN"/>
    <property type="match status" value="1"/>
</dbReference>
<evidence type="ECO:0000256" key="3">
    <source>
        <dbReference type="PIRSR" id="PIRSR605511-2"/>
    </source>
</evidence>
<comment type="cofactor">
    <cofactor evidence="3">
        <name>Zn(2+)</name>
        <dbReference type="ChEBI" id="CHEBI:29105"/>
    </cofactor>
    <text evidence="3">Binds 1 divalent metal cation per subunit.</text>
</comment>
<keyword evidence="3" id="KW-0862">Zinc</keyword>
<comment type="caution">
    <text evidence="5">The sequence shown here is derived from an EMBL/GenBank/DDBJ whole genome shotgun (WGS) entry which is preliminary data.</text>
</comment>
<keyword evidence="3" id="KW-0479">Metal-binding</keyword>
<evidence type="ECO:0000256" key="2">
    <source>
        <dbReference type="PIRSR" id="PIRSR605511-1"/>
    </source>
</evidence>
<dbReference type="InterPro" id="IPR005511">
    <property type="entry name" value="SMP-30"/>
</dbReference>
<feature type="binding site" evidence="3">
    <location>
        <position position="163"/>
    </location>
    <ligand>
        <name>a divalent metal cation</name>
        <dbReference type="ChEBI" id="CHEBI:60240"/>
    </ligand>
</feature>
<evidence type="ECO:0000313" key="5">
    <source>
        <dbReference type="EMBL" id="OAQ84863.1"/>
    </source>
</evidence>
<dbReference type="EMBL" id="LSBH01000002">
    <property type="protein sequence ID" value="OAQ84863.1"/>
    <property type="molecule type" value="Genomic_DNA"/>
</dbReference>
<name>A0A179H5R0_PURLI</name>
<dbReference type="Proteomes" id="UP000078240">
    <property type="component" value="Unassembled WGS sequence"/>
</dbReference>
<sequence>MGALDQWTVDEPWLDLHCALGEGPFFEAETKTVRFVDIKKKRIHTVSLSEGMHSLKTIQLDICPTVTADIEGVDPRDKILLGVKYGVAVLDRKTGQYELISRFYDPNNERLRSNDGAADPQGRFWLGSMTDFGLGEFQSEGALHCFTSAGGHDKLVADLTIPNSVGWAPDTRTMYFTHSKSREIFAWDYDASAGGVLSGKRLFYRHPTSGEPDGFRVDKDGNLWSAVYGEGRVIKINPHGEVVGEVRLPTRNITCVQFAGTELVITSAADEAADAAPRSRSLGGAVFRVDVGTTGLDLFKFAM</sequence>
<dbReference type="Proteomes" id="UP000078340">
    <property type="component" value="Unassembled WGS sequence"/>
</dbReference>